<evidence type="ECO:0000256" key="2">
    <source>
        <dbReference type="ARBA" id="ARBA00022475"/>
    </source>
</evidence>
<accession>A0A6P2CL15</accession>
<feature type="transmembrane region" description="Helical" evidence="6">
    <location>
        <begin position="31"/>
        <end position="54"/>
    </location>
</feature>
<dbReference type="RefSeq" id="WP_010839124.1">
    <property type="nucleotide sequence ID" value="NZ_QRCM01000001.1"/>
</dbReference>
<evidence type="ECO:0000256" key="5">
    <source>
        <dbReference type="ARBA" id="ARBA00023136"/>
    </source>
</evidence>
<proteinExistence type="predicted"/>
<sequence length="437" mass="45407">MTLVNGDAPAAAVPPRRRLSPRRLDPRSLEFNSAALVVAGLVNGALGLVFWAVAARLYPDAEVGRAGAVVNTAVMLATLANLSLGPMYERFLPEAGVLGRRRVVQGQVLTTAAALVLGAVFVVIGPSDRLFETLRGQLLFPVVVAVLAAFALSDSLLVGLQAGRWAAAKNIWHAVAKLVAVLALGLATPMAGAPSMIVAWLVPAAAAVIVVQLVVTLLGRGLRDAPPRLPDRRALLSYFGGAYGITVVAAATPLVLPLVVVVSAGHEETAYFSVVWTLVAAIMLATGMVTAPFVSAAAASPERLGHLLRRFLRMYGIVALAAAAALALGGPIALWIVGPTYAEHGATLVRLMAVVALLAVPGTVFGVLCRVHRTLRWAVLVQIVATTGVITGSLIAVPRVGIDGIGYAFVAVEVAVALAVAVPLWRIVRRDLRQVSA</sequence>
<feature type="transmembrane region" description="Helical" evidence="6">
    <location>
        <begin position="404"/>
        <end position="425"/>
    </location>
</feature>
<keyword evidence="4 6" id="KW-1133">Transmembrane helix</keyword>
<evidence type="ECO:0000256" key="6">
    <source>
        <dbReference type="SAM" id="Phobius"/>
    </source>
</evidence>
<protein>
    <recommendedName>
        <fullName evidence="9">Lipopolysaccharide biosynthesis protein</fullName>
    </recommendedName>
</protein>
<dbReference type="GO" id="GO:0005886">
    <property type="term" value="C:plasma membrane"/>
    <property type="evidence" value="ECO:0007669"/>
    <property type="project" value="UniProtKB-SubCell"/>
</dbReference>
<evidence type="ECO:0000313" key="8">
    <source>
        <dbReference type="Proteomes" id="UP000471120"/>
    </source>
</evidence>
<feature type="transmembrane region" description="Helical" evidence="6">
    <location>
        <begin position="348"/>
        <end position="368"/>
    </location>
</feature>
<name>A0A6P2CL15_9NOCA</name>
<evidence type="ECO:0000313" key="7">
    <source>
        <dbReference type="EMBL" id="TXG91856.1"/>
    </source>
</evidence>
<dbReference type="InterPro" id="IPR050833">
    <property type="entry name" value="Poly_Biosynth_Transport"/>
</dbReference>
<keyword evidence="3 6" id="KW-0812">Transmembrane</keyword>
<evidence type="ECO:0000256" key="3">
    <source>
        <dbReference type="ARBA" id="ARBA00022692"/>
    </source>
</evidence>
<dbReference type="AlphaFoldDB" id="A0A6P2CL15"/>
<feature type="transmembrane region" description="Helical" evidence="6">
    <location>
        <begin position="138"/>
        <end position="159"/>
    </location>
</feature>
<keyword evidence="2" id="KW-1003">Cell membrane</keyword>
<evidence type="ECO:0000256" key="1">
    <source>
        <dbReference type="ARBA" id="ARBA00004651"/>
    </source>
</evidence>
<comment type="caution">
    <text evidence="7">The sequence shown here is derived from an EMBL/GenBank/DDBJ whole genome shotgun (WGS) entry which is preliminary data.</text>
</comment>
<feature type="transmembrane region" description="Helical" evidence="6">
    <location>
        <begin position="240"/>
        <end position="264"/>
    </location>
</feature>
<feature type="transmembrane region" description="Helical" evidence="6">
    <location>
        <begin position="315"/>
        <end position="336"/>
    </location>
</feature>
<gene>
    <name evidence="7" type="ORF">DW322_18800</name>
</gene>
<feature type="transmembrane region" description="Helical" evidence="6">
    <location>
        <begin position="108"/>
        <end position="126"/>
    </location>
</feature>
<evidence type="ECO:0008006" key="9">
    <source>
        <dbReference type="Google" id="ProtNLM"/>
    </source>
</evidence>
<feature type="transmembrane region" description="Helical" evidence="6">
    <location>
        <begin position="197"/>
        <end position="219"/>
    </location>
</feature>
<dbReference type="EMBL" id="QRCM01000001">
    <property type="protein sequence ID" value="TXG91856.1"/>
    <property type="molecule type" value="Genomic_DNA"/>
</dbReference>
<keyword evidence="5 6" id="KW-0472">Membrane</keyword>
<evidence type="ECO:0000256" key="4">
    <source>
        <dbReference type="ARBA" id="ARBA00022989"/>
    </source>
</evidence>
<feature type="transmembrane region" description="Helical" evidence="6">
    <location>
        <begin position="270"/>
        <end position="294"/>
    </location>
</feature>
<feature type="transmembrane region" description="Helical" evidence="6">
    <location>
        <begin position="66"/>
        <end position="88"/>
    </location>
</feature>
<feature type="transmembrane region" description="Helical" evidence="6">
    <location>
        <begin position="375"/>
        <end position="398"/>
    </location>
</feature>
<comment type="subcellular location">
    <subcellularLocation>
        <location evidence="1">Cell membrane</location>
        <topology evidence="1">Multi-pass membrane protein</topology>
    </subcellularLocation>
</comment>
<dbReference type="Proteomes" id="UP000471120">
    <property type="component" value="Unassembled WGS sequence"/>
</dbReference>
<dbReference type="PANTHER" id="PTHR30250">
    <property type="entry name" value="PST FAMILY PREDICTED COLANIC ACID TRANSPORTER"/>
    <property type="match status" value="1"/>
</dbReference>
<organism evidence="7 8">
    <name type="scientific">Rhodococcus rhodnii</name>
    <dbReference type="NCBI Taxonomy" id="38312"/>
    <lineage>
        <taxon>Bacteria</taxon>
        <taxon>Bacillati</taxon>
        <taxon>Actinomycetota</taxon>
        <taxon>Actinomycetes</taxon>
        <taxon>Mycobacteriales</taxon>
        <taxon>Nocardiaceae</taxon>
        <taxon>Rhodococcus</taxon>
    </lineage>
</organism>
<reference evidence="7 8" key="1">
    <citation type="submission" date="2018-07" db="EMBL/GenBank/DDBJ databases">
        <title>Genome sequence of Rhodococcus rhodnii ATCC 35071 from Rhodnius prolixus.</title>
        <authorList>
            <person name="Patel V."/>
            <person name="Vogel K.J."/>
        </authorList>
    </citation>
    <scope>NUCLEOTIDE SEQUENCE [LARGE SCALE GENOMIC DNA]</scope>
    <source>
        <strain evidence="7 8">ATCC 35071</strain>
    </source>
</reference>
<dbReference type="PANTHER" id="PTHR30250:SF11">
    <property type="entry name" value="O-ANTIGEN TRANSPORTER-RELATED"/>
    <property type="match status" value="1"/>
</dbReference>